<dbReference type="GO" id="GO:0016020">
    <property type="term" value="C:membrane"/>
    <property type="evidence" value="ECO:0007669"/>
    <property type="project" value="TreeGrafter"/>
</dbReference>
<comment type="caution">
    <text evidence="2">The sequence shown here is derived from an EMBL/GenBank/DDBJ whole genome shotgun (WGS) entry which is preliminary data.</text>
</comment>
<proteinExistence type="predicted"/>
<dbReference type="EMBL" id="LGRX02025076">
    <property type="protein sequence ID" value="KAK3252964.1"/>
    <property type="molecule type" value="Genomic_DNA"/>
</dbReference>
<dbReference type="SUPFAM" id="SSF53474">
    <property type="entry name" value="alpha/beta-Hydrolases"/>
    <property type="match status" value="1"/>
</dbReference>
<keyword evidence="3" id="KW-1185">Reference proteome</keyword>
<gene>
    <name evidence="2" type="ORF">CYMTET_37767</name>
</gene>
<dbReference type="AlphaFoldDB" id="A0AAE0CET0"/>
<protein>
    <recommendedName>
        <fullName evidence="1">AB hydrolase-1 domain-containing protein</fullName>
    </recommendedName>
</protein>
<dbReference type="PANTHER" id="PTHR43798">
    <property type="entry name" value="MONOACYLGLYCEROL LIPASE"/>
    <property type="match status" value="1"/>
</dbReference>
<dbReference type="PANTHER" id="PTHR43798:SF33">
    <property type="entry name" value="HYDROLASE, PUTATIVE (AFU_ORTHOLOGUE AFUA_2G14860)-RELATED"/>
    <property type="match status" value="1"/>
</dbReference>
<accession>A0AAE0CET0</accession>
<evidence type="ECO:0000313" key="3">
    <source>
        <dbReference type="Proteomes" id="UP001190700"/>
    </source>
</evidence>
<organism evidence="2 3">
    <name type="scientific">Cymbomonas tetramitiformis</name>
    <dbReference type="NCBI Taxonomy" id="36881"/>
    <lineage>
        <taxon>Eukaryota</taxon>
        <taxon>Viridiplantae</taxon>
        <taxon>Chlorophyta</taxon>
        <taxon>Pyramimonadophyceae</taxon>
        <taxon>Pyramimonadales</taxon>
        <taxon>Pyramimonadaceae</taxon>
        <taxon>Cymbomonas</taxon>
    </lineage>
</organism>
<feature type="domain" description="AB hydrolase-1" evidence="1">
    <location>
        <begin position="61"/>
        <end position="289"/>
    </location>
</feature>
<reference evidence="2 3" key="1">
    <citation type="journal article" date="2015" name="Genome Biol. Evol.">
        <title>Comparative Genomics of a Bacterivorous Green Alga Reveals Evolutionary Causalities and Consequences of Phago-Mixotrophic Mode of Nutrition.</title>
        <authorList>
            <person name="Burns J.A."/>
            <person name="Paasch A."/>
            <person name="Narechania A."/>
            <person name="Kim E."/>
        </authorList>
    </citation>
    <scope>NUCLEOTIDE SEQUENCE [LARGE SCALE GENOMIC DNA]</scope>
    <source>
        <strain evidence="2 3">PLY_AMNH</strain>
    </source>
</reference>
<evidence type="ECO:0000313" key="2">
    <source>
        <dbReference type="EMBL" id="KAK3252964.1"/>
    </source>
</evidence>
<dbReference type="InterPro" id="IPR029058">
    <property type="entry name" value="AB_hydrolase_fold"/>
</dbReference>
<dbReference type="Pfam" id="PF12697">
    <property type="entry name" value="Abhydrolase_6"/>
    <property type="match status" value="1"/>
</dbReference>
<evidence type="ECO:0000259" key="1">
    <source>
        <dbReference type="Pfam" id="PF12697"/>
    </source>
</evidence>
<sequence length="377" mass="42629">MLTTLTVCACGDSLLKTVFCQKYFPRTINNPDCELVASQVLANHSRPLPTLELGDPSKPALFFIHGWPDSAAVWAAQFAHFCYDGSYYCVAATWANFHPDFLDAPDRELTFVSQMAKLAATMRETKMRDTTLVIHDWGAFLGYQMMYRYPELVRRTVAFDIGFTCDNCTTNTTYQDVNREAWATHDSMKSESSAEYFSAPCVDCAVWRTTWPYVYPLSSRNFTPAADLGPVKPLMFLWGNETAKGLPRRANTLFFGQSWLDQVNRMPYGKTVEVPSDHWLSFRAAEFVNRAVDDWLRSLPAVSVKTWEADEGQGFVGRPLKELRQAFQAAFLTGYISVDFPGGPMKRRAPDEMRLIVNAAGSSEESTVERVWGYYGD</sequence>
<dbReference type="GO" id="GO:0047372">
    <property type="term" value="F:monoacylglycerol lipase activity"/>
    <property type="evidence" value="ECO:0007669"/>
    <property type="project" value="TreeGrafter"/>
</dbReference>
<name>A0AAE0CET0_9CHLO</name>
<dbReference type="Proteomes" id="UP001190700">
    <property type="component" value="Unassembled WGS sequence"/>
</dbReference>
<dbReference type="InterPro" id="IPR050266">
    <property type="entry name" value="AB_hydrolase_sf"/>
</dbReference>
<dbReference type="Gene3D" id="3.40.50.1820">
    <property type="entry name" value="alpha/beta hydrolase"/>
    <property type="match status" value="1"/>
</dbReference>
<dbReference type="GO" id="GO:0046464">
    <property type="term" value="P:acylglycerol catabolic process"/>
    <property type="evidence" value="ECO:0007669"/>
    <property type="project" value="TreeGrafter"/>
</dbReference>
<dbReference type="InterPro" id="IPR000073">
    <property type="entry name" value="AB_hydrolase_1"/>
</dbReference>